<reference evidence="1 2" key="1">
    <citation type="submission" date="2015-07" db="EMBL/GenBank/DDBJ databases">
        <title>The genome of Melipona quadrifasciata.</title>
        <authorList>
            <person name="Pan H."/>
            <person name="Kapheim K."/>
        </authorList>
    </citation>
    <scope>NUCLEOTIDE SEQUENCE [LARGE SCALE GENOMIC DNA]</scope>
    <source>
        <strain evidence="1">0111107301</strain>
        <tissue evidence="1">Whole body</tissue>
    </source>
</reference>
<dbReference type="OrthoDB" id="7599881at2759"/>
<sequence length="164" mass="17202">MFARESDAVSPRLGDTSLAFSGRTLNSLHALARQSVFGAGYNEVSSGVRSPHDDDDGRGDDDGGGGGGGCVLLLFVAVLLTLQTGRVHCSAFAGVSASFITPAFSVRSSSADGARTRRWCTTTCLPVYVPDRTPIIQNRTVEPLVHEGKKPAIAVSHWLGVISS</sequence>
<dbReference type="EMBL" id="KQ435692">
    <property type="protein sequence ID" value="KOX81066.1"/>
    <property type="molecule type" value="Genomic_DNA"/>
</dbReference>
<evidence type="ECO:0000313" key="2">
    <source>
        <dbReference type="Proteomes" id="UP000053105"/>
    </source>
</evidence>
<protein>
    <submittedName>
        <fullName evidence="1">Uncharacterized protein</fullName>
    </submittedName>
</protein>
<gene>
    <name evidence="1" type="ORF">WN51_09991</name>
</gene>
<accession>A0A0M9ACI9</accession>
<dbReference type="AlphaFoldDB" id="A0A0M9ACI9"/>
<name>A0A0M9ACI9_9HYME</name>
<proteinExistence type="predicted"/>
<evidence type="ECO:0000313" key="1">
    <source>
        <dbReference type="EMBL" id="KOX81066.1"/>
    </source>
</evidence>
<keyword evidence="2" id="KW-1185">Reference proteome</keyword>
<dbReference type="Proteomes" id="UP000053105">
    <property type="component" value="Unassembled WGS sequence"/>
</dbReference>
<organism evidence="1 2">
    <name type="scientific">Melipona quadrifasciata</name>
    <dbReference type="NCBI Taxonomy" id="166423"/>
    <lineage>
        <taxon>Eukaryota</taxon>
        <taxon>Metazoa</taxon>
        <taxon>Ecdysozoa</taxon>
        <taxon>Arthropoda</taxon>
        <taxon>Hexapoda</taxon>
        <taxon>Insecta</taxon>
        <taxon>Pterygota</taxon>
        <taxon>Neoptera</taxon>
        <taxon>Endopterygota</taxon>
        <taxon>Hymenoptera</taxon>
        <taxon>Apocrita</taxon>
        <taxon>Aculeata</taxon>
        <taxon>Apoidea</taxon>
        <taxon>Anthophila</taxon>
        <taxon>Apidae</taxon>
        <taxon>Melipona</taxon>
    </lineage>
</organism>